<proteinExistence type="predicted"/>
<keyword evidence="2" id="KW-1185">Reference proteome</keyword>
<name>Q4Z9B3_BPTWO</name>
<evidence type="ECO:0000313" key="2">
    <source>
        <dbReference type="Proteomes" id="UP000001466"/>
    </source>
</evidence>
<dbReference type="GeneID" id="5130452"/>
<dbReference type="Proteomes" id="UP000001466">
    <property type="component" value="Segment"/>
</dbReference>
<dbReference type="EMBL" id="AY954970">
    <property type="protein sequence ID" value="AAX92481.1"/>
    <property type="molecule type" value="Genomic_DNA"/>
</dbReference>
<sequence>MVASLLSILVEAMYEEKVIDQKVLDKIEEYQNKLYEKEDE</sequence>
<organism evidence="1 2">
    <name type="scientific">Staphylococcus phage Twort (strain DSM 17442 / HER 48)</name>
    <name type="common">Bacteriophage Twort</name>
    <dbReference type="NCBI Taxonomy" id="2908167"/>
    <lineage>
        <taxon>Viruses</taxon>
        <taxon>Duplodnaviria</taxon>
        <taxon>Heunggongvirae</taxon>
        <taxon>Uroviricota</taxon>
        <taxon>Caudoviricetes</taxon>
        <taxon>Herelleviridae</taxon>
        <taxon>Twortvirinae</taxon>
        <taxon>Twortvirus</taxon>
        <taxon>Twortvirus twort</taxon>
    </lineage>
</organism>
<evidence type="ECO:0000313" key="1">
    <source>
        <dbReference type="EMBL" id="AAX92481.1"/>
    </source>
</evidence>
<reference evidence="1 2" key="1">
    <citation type="journal article" date="2005" name="Proc. Natl. Acad. Sci. U.S.A.">
        <title>The complete genomes and proteomes of 27 Staphylococcus aureus bacteriophages.</title>
        <authorList>
            <person name="Kwan T."/>
            <person name="Liu J."/>
            <person name="Dubow M."/>
            <person name="Gros P."/>
            <person name="Pelletier J."/>
        </authorList>
    </citation>
    <scope>NUCLEOTIDE SEQUENCE [LARGE SCALE GENOMIC DNA]</scope>
</reference>
<dbReference type="KEGG" id="vg:5130452"/>
<protein>
    <submittedName>
        <fullName evidence="1">ORF310</fullName>
    </submittedName>
</protein>
<dbReference type="RefSeq" id="YP_238592.1">
    <property type="nucleotide sequence ID" value="NC_007021.1"/>
</dbReference>
<organismHost>
    <name type="scientific">Twortvirus twort</name>
    <dbReference type="NCBI Taxonomy" id="55510"/>
</organismHost>
<accession>Q4Z9B3</accession>